<keyword evidence="8 13" id="KW-0482">Metalloprotease</keyword>
<keyword evidence="3" id="KW-0645">Protease</keyword>
<feature type="domain" description="Peptidase M43 pregnancy-associated plasma-A" evidence="12">
    <location>
        <begin position="160"/>
        <end position="277"/>
    </location>
</feature>
<dbReference type="PANTHER" id="PTHR47466:SF1">
    <property type="entry name" value="METALLOPROTEASE MEP1 (AFU_ORTHOLOGUE AFUA_1G07730)-RELATED"/>
    <property type="match status" value="1"/>
</dbReference>
<evidence type="ECO:0000313" key="14">
    <source>
        <dbReference type="Proteomes" id="UP001055115"/>
    </source>
</evidence>
<evidence type="ECO:0000256" key="6">
    <source>
        <dbReference type="ARBA" id="ARBA00022801"/>
    </source>
</evidence>
<accession>A0AA37P773</accession>
<dbReference type="Gene3D" id="3.40.390.10">
    <property type="entry name" value="Collagenase (Catalytic Domain)"/>
    <property type="match status" value="1"/>
</dbReference>
<proteinExistence type="inferred from homology"/>
<dbReference type="InterPro" id="IPR008754">
    <property type="entry name" value="Peptidase_M43"/>
</dbReference>
<dbReference type="EMBL" id="BQXU01000005">
    <property type="protein sequence ID" value="GKT42409.1"/>
    <property type="molecule type" value="Genomic_DNA"/>
</dbReference>
<evidence type="ECO:0000256" key="5">
    <source>
        <dbReference type="ARBA" id="ARBA00022729"/>
    </source>
</evidence>
<name>A0AA37P773_9PEZI</name>
<dbReference type="PANTHER" id="PTHR47466">
    <property type="match status" value="1"/>
</dbReference>
<dbReference type="SUPFAM" id="SSF55486">
    <property type="entry name" value="Metalloproteases ('zincins'), catalytic domain"/>
    <property type="match status" value="1"/>
</dbReference>
<evidence type="ECO:0000256" key="7">
    <source>
        <dbReference type="ARBA" id="ARBA00022833"/>
    </source>
</evidence>
<keyword evidence="14" id="KW-1185">Reference proteome</keyword>
<dbReference type="GO" id="GO:0008237">
    <property type="term" value="F:metallopeptidase activity"/>
    <property type="evidence" value="ECO:0007669"/>
    <property type="project" value="UniProtKB-KW"/>
</dbReference>
<evidence type="ECO:0000256" key="8">
    <source>
        <dbReference type="ARBA" id="ARBA00023049"/>
    </source>
</evidence>
<evidence type="ECO:0000256" key="11">
    <source>
        <dbReference type="SAM" id="SignalP"/>
    </source>
</evidence>
<gene>
    <name evidence="13" type="ORF">ColSpa_02590</name>
</gene>
<evidence type="ECO:0000256" key="10">
    <source>
        <dbReference type="SAM" id="MobiDB-lite"/>
    </source>
</evidence>
<organism evidence="13 14">
    <name type="scientific">Colletotrichum spaethianum</name>
    <dbReference type="NCBI Taxonomy" id="700344"/>
    <lineage>
        <taxon>Eukaryota</taxon>
        <taxon>Fungi</taxon>
        <taxon>Dikarya</taxon>
        <taxon>Ascomycota</taxon>
        <taxon>Pezizomycotina</taxon>
        <taxon>Sordariomycetes</taxon>
        <taxon>Hypocreomycetidae</taxon>
        <taxon>Glomerellales</taxon>
        <taxon>Glomerellaceae</taxon>
        <taxon>Colletotrichum</taxon>
        <taxon>Colletotrichum spaethianum species complex</taxon>
    </lineage>
</organism>
<comment type="caution">
    <text evidence="13">The sequence shown here is derived from an EMBL/GenBank/DDBJ whole genome shotgun (WGS) entry which is preliminary data.</text>
</comment>
<keyword evidence="9" id="KW-1015">Disulfide bond</keyword>
<feature type="compositionally biased region" description="Polar residues" evidence="10">
    <location>
        <begin position="239"/>
        <end position="250"/>
    </location>
</feature>
<comment type="similarity">
    <text evidence="2">Belongs to the peptidase M43B family.</text>
</comment>
<protein>
    <submittedName>
        <fullName evidence="13">Extracellular metalloprotease</fullName>
    </submittedName>
</protein>
<dbReference type="InterPro" id="IPR024079">
    <property type="entry name" value="MetalloPept_cat_dom_sf"/>
</dbReference>
<keyword evidence="5 11" id="KW-0732">Signal</keyword>
<dbReference type="RefSeq" id="XP_049124759.1">
    <property type="nucleotide sequence ID" value="XM_049268802.1"/>
</dbReference>
<keyword evidence="6" id="KW-0378">Hydrolase</keyword>
<keyword evidence="4" id="KW-0479">Metal-binding</keyword>
<feature type="region of interest" description="Disordered" evidence="10">
    <location>
        <begin position="230"/>
        <end position="254"/>
    </location>
</feature>
<evidence type="ECO:0000256" key="4">
    <source>
        <dbReference type="ARBA" id="ARBA00022723"/>
    </source>
</evidence>
<evidence type="ECO:0000256" key="1">
    <source>
        <dbReference type="ARBA" id="ARBA00003174"/>
    </source>
</evidence>
<evidence type="ECO:0000259" key="12">
    <source>
        <dbReference type="Pfam" id="PF05572"/>
    </source>
</evidence>
<evidence type="ECO:0000313" key="13">
    <source>
        <dbReference type="EMBL" id="GKT42409.1"/>
    </source>
</evidence>
<evidence type="ECO:0000256" key="9">
    <source>
        <dbReference type="ARBA" id="ARBA00023157"/>
    </source>
</evidence>
<evidence type="ECO:0000256" key="3">
    <source>
        <dbReference type="ARBA" id="ARBA00022670"/>
    </source>
</evidence>
<dbReference type="GO" id="GO:0006508">
    <property type="term" value="P:proteolysis"/>
    <property type="evidence" value="ECO:0007669"/>
    <property type="project" value="UniProtKB-KW"/>
</dbReference>
<dbReference type="Pfam" id="PF05572">
    <property type="entry name" value="Peptidase_M43"/>
    <property type="match status" value="1"/>
</dbReference>
<feature type="chain" id="PRO_5041293239" evidence="11">
    <location>
        <begin position="23"/>
        <end position="318"/>
    </location>
</feature>
<keyword evidence="7" id="KW-0862">Zinc</keyword>
<feature type="signal peptide" evidence="11">
    <location>
        <begin position="1"/>
        <end position="22"/>
    </location>
</feature>
<evidence type="ECO:0000256" key="2">
    <source>
        <dbReference type="ARBA" id="ARBA00008721"/>
    </source>
</evidence>
<dbReference type="GeneID" id="73323392"/>
<comment type="function">
    <text evidence="1">Secreted metalloproteinase that allows assimilation of proteinaceous substrates.</text>
</comment>
<dbReference type="GO" id="GO:0046872">
    <property type="term" value="F:metal ion binding"/>
    <property type="evidence" value="ECO:0007669"/>
    <property type="project" value="UniProtKB-KW"/>
</dbReference>
<sequence length="318" mass="34891">MLHLSWALRLLGAASMASIALALPFQGSSLNKAPQWQIQQHWCSFDVYGARFHGSDDLETLEKATTLESPIASNATIDIPVNVFMLGSPFSQMKLNTTSPVVRLQDNLAAGYSSLGYSFGPFKTYHIYDYDLAEFEYDALVTKPALNMKGRLRLGGAETLNIYLVAKMSPGLLGFAFFPQILARNTSNALVLDGVVLSHLAMTHYLSEKAIIHEVGHWLGLQHPFQGGCHVSDGDQVPDTPQTNNRSDQLCTPGKDSCPGLPGIDLIRNYMMYSAWYGAPKTRQAAAVKLIRPQHQESDLHSWSNLEDAPGLVSVSKP</sequence>
<reference evidence="13 14" key="1">
    <citation type="submission" date="2022-03" db="EMBL/GenBank/DDBJ databases">
        <title>Genome data of Colletotrichum spp.</title>
        <authorList>
            <person name="Utami Y.D."/>
            <person name="Hiruma K."/>
        </authorList>
    </citation>
    <scope>NUCLEOTIDE SEQUENCE [LARGE SCALE GENOMIC DNA]</scope>
    <source>
        <strain evidence="13 14">MAFF 239500</strain>
    </source>
</reference>
<dbReference type="AlphaFoldDB" id="A0AA37P773"/>
<dbReference type="Proteomes" id="UP001055115">
    <property type="component" value="Unassembled WGS sequence"/>
</dbReference>